<sequence>MLGWAGEGRGGRDSGRRRTMTPSCSSPWLWVGGTYLQFSPRKDPPSHPRILKMPTCPGTLSPHLSSLGRKRQDREYPVSSVIPPTETYCKDLDPSGSKYGSCEALTVDRNVYHISNRADVSWTKTSLCSGLMPSGCVVPERCLCLDRSLITLTVPLEHFSQERGLCSDRPVTHGLVREL</sequence>
<dbReference type="Proteomes" id="UP000824219">
    <property type="component" value="Linkage Group LG11"/>
</dbReference>
<dbReference type="EMBL" id="JAHKSW010000011">
    <property type="protein sequence ID" value="KAG7326166.1"/>
    <property type="molecule type" value="Genomic_DNA"/>
</dbReference>
<protein>
    <submittedName>
        <fullName evidence="2">Uncharacterized protein</fullName>
    </submittedName>
</protein>
<evidence type="ECO:0000256" key="1">
    <source>
        <dbReference type="SAM" id="MobiDB-lite"/>
    </source>
</evidence>
<dbReference type="OrthoDB" id="10472963at2759"/>
<evidence type="ECO:0000313" key="3">
    <source>
        <dbReference type="Proteomes" id="UP000824219"/>
    </source>
</evidence>
<evidence type="ECO:0000313" key="2">
    <source>
        <dbReference type="EMBL" id="KAG7326166.1"/>
    </source>
</evidence>
<reference evidence="2 3" key="1">
    <citation type="submission" date="2021-06" db="EMBL/GenBank/DDBJ databases">
        <title>Chromosome-level genome assembly of the red-tail catfish (Hemibagrus wyckioides).</title>
        <authorList>
            <person name="Shao F."/>
        </authorList>
    </citation>
    <scope>NUCLEOTIDE SEQUENCE [LARGE SCALE GENOMIC DNA]</scope>
    <source>
        <strain evidence="2">EC202008001</strain>
        <tissue evidence="2">Blood</tissue>
    </source>
</reference>
<comment type="caution">
    <text evidence="2">The sequence shown here is derived from an EMBL/GenBank/DDBJ whole genome shotgun (WGS) entry which is preliminary data.</text>
</comment>
<proteinExistence type="predicted"/>
<feature type="region of interest" description="Disordered" evidence="1">
    <location>
        <begin position="1"/>
        <end position="23"/>
    </location>
</feature>
<accession>A0A9D3SIY2</accession>
<dbReference type="AlphaFoldDB" id="A0A9D3SIY2"/>
<gene>
    <name evidence="2" type="ORF">KOW79_009567</name>
</gene>
<keyword evidence="3" id="KW-1185">Reference proteome</keyword>
<organism evidence="2 3">
    <name type="scientific">Hemibagrus wyckioides</name>
    <dbReference type="NCBI Taxonomy" id="337641"/>
    <lineage>
        <taxon>Eukaryota</taxon>
        <taxon>Metazoa</taxon>
        <taxon>Chordata</taxon>
        <taxon>Craniata</taxon>
        <taxon>Vertebrata</taxon>
        <taxon>Euteleostomi</taxon>
        <taxon>Actinopterygii</taxon>
        <taxon>Neopterygii</taxon>
        <taxon>Teleostei</taxon>
        <taxon>Ostariophysi</taxon>
        <taxon>Siluriformes</taxon>
        <taxon>Bagridae</taxon>
        <taxon>Hemibagrus</taxon>
    </lineage>
</organism>
<name>A0A9D3SIY2_9TELE</name>